<dbReference type="NCBIfam" id="TIGR00453">
    <property type="entry name" value="ispD"/>
    <property type="match status" value="1"/>
</dbReference>
<evidence type="ECO:0000256" key="7">
    <source>
        <dbReference type="HAMAP-Rule" id="MF_00108"/>
    </source>
</evidence>
<evidence type="ECO:0000313" key="8">
    <source>
        <dbReference type="EMBL" id="PKB31283.1"/>
    </source>
</evidence>
<dbReference type="EMBL" id="PHUJ01000003">
    <property type="protein sequence ID" value="PKB31283.1"/>
    <property type="molecule type" value="Genomic_DNA"/>
</dbReference>
<protein>
    <recommendedName>
        <fullName evidence="7">2-C-methyl-D-erythritol 4-phosphate cytidylyltransferase</fullName>
        <ecNumber evidence="7">2.7.7.60</ecNumber>
    </recommendedName>
    <alternativeName>
        <fullName evidence="7">4-diphosphocytidyl-2C-methyl-D-erythritol synthase</fullName>
    </alternativeName>
    <alternativeName>
        <fullName evidence="7">MEP cytidylyltransferase</fullName>
        <shortName evidence="7">MCT</shortName>
    </alternativeName>
</protein>
<reference evidence="8 9" key="1">
    <citation type="submission" date="2017-11" db="EMBL/GenBank/DDBJ databases">
        <title>Sequencing the genomes of 1000 actinobacteria strains.</title>
        <authorList>
            <person name="Klenk H.-P."/>
        </authorList>
    </citation>
    <scope>NUCLEOTIDE SEQUENCE [LARGE SCALE GENOMIC DNA]</scope>
    <source>
        <strain evidence="8 9">DSM 44104</strain>
    </source>
</reference>
<keyword evidence="5 7" id="KW-0548">Nucleotidyltransferase</keyword>
<dbReference type="AlphaFoldDB" id="A0AA44ZPT4"/>
<evidence type="ECO:0000256" key="2">
    <source>
        <dbReference type="ARBA" id="ARBA00004787"/>
    </source>
</evidence>
<evidence type="ECO:0000313" key="9">
    <source>
        <dbReference type="Proteomes" id="UP000232453"/>
    </source>
</evidence>
<feature type="site" description="Positions MEP for the nucleophilic attack" evidence="7">
    <location>
        <position position="158"/>
    </location>
</feature>
<keyword evidence="6 7" id="KW-0414">Isoprene biosynthesis</keyword>
<dbReference type="PROSITE" id="PS01295">
    <property type="entry name" value="ISPD"/>
    <property type="match status" value="1"/>
</dbReference>
<name>A0AA44ZPT4_PSEA5</name>
<dbReference type="Proteomes" id="UP000232453">
    <property type="component" value="Unassembled WGS sequence"/>
</dbReference>
<sequence>MHGPSSGAGVVAVLPAAGSGVRLGAGAPKAFVGLAGVPMLVRAVDGLLASDVVGHVVVVVPADQVDAAAAILPGRPATVVAGGADRTASVAAGLAATGTDAEVVLVHDAARPLTPPDVVRRVVDAVRAGAPAVIPVLPVADTVKRVDGAGTVVSTVDRSELRAVQTPQGFRAADLRRAHAGTPDPRTDDAGLVEALGDPVTTVAGDPRAFKITTAWDLRIAELLLAGAGRVTEHEEHA</sequence>
<dbReference type="InterPro" id="IPR001228">
    <property type="entry name" value="IspD"/>
</dbReference>
<dbReference type="PANTHER" id="PTHR32125:SF4">
    <property type="entry name" value="2-C-METHYL-D-ERYTHRITOL 4-PHOSPHATE CYTIDYLYLTRANSFERASE, CHLOROPLASTIC"/>
    <property type="match status" value="1"/>
</dbReference>
<dbReference type="Pfam" id="PF01128">
    <property type="entry name" value="IspD"/>
    <property type="match status" value="1"/>
</dbReference>
<evidence type="ECO:0000256" key="3">
    <source>
        <dbReference type="ARBA" id="ARBA00009789"/>
    </source>
</evidence>
<dbReference type="InterPro" id="IPR029044">
    <property type="entry name" value="Nucleotide-diphossugar_trans"/>
</dbReference>
<gene>
    <name evidence="7" type="primary">ispD</name>
    <name evidence="8" type="ORF">ATL51_2970</name>
</gene>
<dbReference type="GO" id="GO:0019288">
    <property type="term" value="P:isopentenyl diphosphate biosynthetic process, methylerythritol 4-phosphate pathway"/>
    <property type="evidence" value="ECO:0007669"/>
    <property type="project" value="UniProtKB-UniRule"/>
</dbReference>
<dbReference type="GO" id="GO:0050518">
    <property type="term" value="F:2-C-methyl-D-erythritol 4-phosphate cytidylyltransferase activity"/>
    <property type="evidence" value="ECO:0007669"/>
    <property type="project" value="UniProtKB-UniRule"/>
</dbReference>
<evidence type="ECO:0000256" key="6">
    <source>
        <dbReference type="ARBA" id="ARBA00023229"/>
    </source>
</evidence>
<dbReference type="RefSeq" id="WP_100878903.1">
    <property type="nucleotide sequence ID" value="NZ_JBICSI010000001.1"/>
</dbReference>
<feature type="site" description="Transition state stabilizer" evidence="7">
    <location>
        <position position="29"/>
    </location>
</feature>
<dbReference type="CDD" id="cd02516">
    <property type="entry name" value="CDP-ME_synthetase"/>
    <property type="match status" value="1"/>
</dbReference>
<dbReference type="PANTHER" id="PTHR32125">
    <property type="entry name" value="2-C-METHYL-D-ERYTHRITOL 4-PHOSPHATE CYTIDYLYLTRANSFERASE, CHLOROPLASTIC"/>
    <property type="match status" value="1"/>
</dbReference>
<dbReference type="Gene3D" id="3.90.550.10">
    <property type="entry name" value="Spore Coat Polysaccharide Biosynthesis Protein SpsA, Chain A"/>
    <property type="match status" value="1"/>
</dbReference>
<keyword evidence="4 7" id="KW-0808">Transferase</keyword>
<dbReference type="SUPFAM" id="SSF53448">
    <property type="entry name" value="Nucleotide-diphospho-sugar transferases"/>
    <property type="match status" value="1"/>
</dbReference>
<evidence type="ECO:0000256" key="4">
    <source>
        <dbReference type="ARBA" id="ARBA00022679"/>
    </source>
</evidence>
<dbReference type="HAMAP" id="MF_00108">
    <property type="entry name" value="IspD"/>
    <property type="match status" value="1"/>
</dbReference>
<comment type="catalytic activity">
    <reaction evidence="1 7">
        <text>2-C-methyl-D-erythritol 4-phosphate + CTP + H(+) = 4-CDP-2-C-methyl-D-erythritol + diphosphate</text>
        <dbReference type="Rhea" id="RHEA:13429"/>
        <dbReference type="ChEBI" id="CHEBI:15378"/>
        <dbReference type="ChEBI" id="CHEBI:33019"/>
        <dbReference type="ChEBI" id="CHEBI:37563"/>
        <dbReference type="ChEBI" id="CHEBI:57823"/>
        <dbReference type="ChEBI" id="CHEBI:58262"/>
        <dbReference type="EC" id="2.7.7.60"/>
    </reaction>
</comment>
<dbReference type="InterPro" id="IPR050088">
    <property type="entry name" value="IspD/TarI_cytidylyltransf_bact"/>
</dbReference>
<evidence type="ECO:0000256" key="1">
    <source>
        <dbReference type="ARBA" id="ARBA00001282"/>
    </source>
</evidence>
<proteinExistence type="inferred from homology"/>
<comment type="similarity">
    <text evidence="3 7">Belongs to the IspD/TarI cytidylyltransferase family. IspD subfamily.</text>
</comment>
<dbReference type="EC" id="2.7.7.60" evidence="7"/>
<feature type="site" description="Positions MEP for the nucleophilic attack" evidence="7">
    <location>
        <position position="211"/>
    </location>
</feature>
<feature type="site" description="Transition state stabilizer" evidence="7">
    <location>
        <position position="22"/>
    </location>
</feature>
<dbReference type="FunFam" id="3.90.550.10:FF:000003">
    <property type="entry name" value="2-C-methyl-D-erythritol 4-phosphate cytidylyltransferase"/>
    <property type="match status" value="1"/>
</dbReference>
<comment type="function">
    <text evidence="7">Catalyzes the formation of 4-diphosphocytidyl-2-C-methyl-D-erythritol from CTP and 2-C-methyl-D-erythritol 4-phosphate (MEP).</text>
</comment>
<dbReference type="InterPro" id="IPR034683">
    <property type="entry name" value="IspD/TarI"/>
</dbReference>
<evidence type="ECO:0000256" key="5">
    <source>
        <dbReference type="ARBA" id="ARBA00022695"/>
    </source>
</evidence>
<dbReference type="InterPro" id="IPR018294">
    <property type="entry name" value="ISPD_synthase_CS"/>
</dbReference>
<comment type="pathway">
    <text evidence="2 7">Isoprenoid biosynthesis; isopentenyl diphosphate biosynthesis via DXP pathway; isopentenyl diphosphate from 1-deoxy-D-xylulose 5-phosphate: step 2/6.</text>
</comment>
<organism evidence="8 9">
    <name type="scientific">Pseudonocardia alni</name>
    <name type="common">Amycolata alni</name>
    <dbReference type="NCBI Taxonomy" id="33907"/>
    <lineage>
        <taxon>Bacteria</taxon>
        <taxon>Bacillati</taxon>
        <taxon>Actinomycetota</taxon>
        <taxon>Actinomycetes</taxon>
        <taxon>Pseudonocardiales</taxon>
        <taxon>Pseudonocardiaceae</taxon>
        <taxon>Pseudonocardia</taxon>
    </lineage>
</organism>
<accession>A0AA44ZPT4</accession>
<comment type="caution">
    <text evidence="8">The sequence shown here is derived from an EMBL/GenBank/DDBJ whole genome shotgun (WGS) entry which is preliminary data.</text>
</comment>